<accession>A0A523UZE9</accession>
<evidence type="ECO:0000256" key="1">
    <source>
        <dbReference type="ARBA" id="ARBA00001539"/>
    </source>
</evidence>
<name>A0A523UZE9_UNCT6</name>
<keyword evidence="6 7" id="KW-0456">Lyase</keyword>
<organism evidence="9 10">
    <name type="scientific">candidate division TA06 bacterium</name>
    <dbReference type="NCBI Taxonomy" id="2250710"/>
    <lineage>
        <taxon>Bacteria</taxon>
        <taxon>Bacteria division TA06</taxon>
    </lineage>
</organism>
<evidence type="ECO:0000256" key="5">
    <source>
        <dbReference type="ARBA" id="ARBA00023027"/>
    </source>
</evidence>
<dbReference type="Gene3D" id="3.40.50.720">
    <property type="entry name" value="NAD(P)-binding Rossmann-like Domain"/>
    <property type="match status" value="1"/>
</dbReference>
<dbReference type="GO" id="GO:0008460">
    <property type="term" value="F:dTDP-glucose 4,6-dehydratase activity"/>
    <property type="evidence" value="ECO:0007669"/>
    <property type="project" value="UniProtKB-EC"/>
</dbReference>
<sequence>MTILVTGGAGFIGSNFVKLCMRKHPEARVVVLDALTYCGNMENFTKEILESDNFEFIHGDVRDRELVEKTMQRVDKVIHFAAETHIDRSIDNSDPFISTDVKGSQVLLEAARKHPIERFVHISTSEVYGTAEQIPMTEEHPLKPKSPYAAAKCGADRLAYAYFITYGVPTCIIRPFNNYGPNQFPEKLMPLFITNALEDKELPVYGAGKNTRDWLYVEDCCEALDRVMNMDVERIKGEVINLGTGKDYDVLTITRIILEAVGKPKSLIKHVGDRPGHVERLISATDKARDLLSWEAGTGLEEGMGKTVDWFKANGDWWKKIREGRREYQDFYRDWYSRL</sequence>
<proteinExistence type="inferred from homology"/>
<comment type="similarity">
    <text evidence="3 7">Belongs to the NAD(P)-dependent epimerase/dehydratase family. dTDP-glucose dehydratase subfamily.</text>
</comment>
<dbReference type="PANTHER" id="PTHR43000">
    <property type="entry name" value="DTDP-D-GLUCOSE 4,6-DEHYDRATASE-RELATED"/>
    <property type="match status" value="1"/>
</dbReference>
<comment type="catalytic activity">
    <reaction evidence="1 7">
        <text>dTDP-alpha-D-glucose = dTDP-4-dehydro-6-deoxy-alpha-D-glucose + H2O</text>
        <dbReference type="Rhea" id="RHEA:17221"/>
        <dbReference type="ChEBI" id="CHEBI:15377"/>
        <dbReference type="ChEBI" id="CHEBI:57477"/>
        <dbReference type="ChEBI" id="CHEBI:57649"/>
        <dbReference type="EC" id="4.2.1.46"/>
    </reaction>
</comment>
<dbReference type="AlphaFoldDB" id="A0A523UZE9"/>
<reference evidence="9 10" key="1">
    <citation type="submission" date="2019-03" db="EMBL/GenBank/DDBJ databases">
        <title>Metabolic potential of uncultured bacteria and archaea associated with petroleum seepage in deep-sea sediments.</title>
        <authorList>
            <person name="Dong X."/>
            <person name="Hubert C."/>
        </authorList>
    </citation>
    <scope>NUCLEOTIDE SEQUENCE [LARGE SCALE GENOMIC DNA]</scope>
    <source>
        <strain evidence="9">E44_bin18</strain>
    </source>
</reference>
<feature type="domain" description="NAD(P)-binding" evidence="8">
    <location>
        <begin position="4"/>
        <end position="306"/>
    </location>
</feature>
<evidence type="ECO:0000256" key="7">
    <source>
        <dbReference type="RuleBase" id="RU004473"/>
    </source>
</evidence>
<evidence type="ECO:0000256" key="3">
    <source>
        <dbReference type="ARBA" id="ARBA00008178"/>
    </source>
</evidence>
<dbReference type="EMBL" id="SOJN01000002">
    <property type="protein sequence ID" value="TET47906.1"/>
    <property type="molecule type" value="Genomic_DNA"/>
</dbReference>
<dbReference type="Pfam" id="PF16363">
    <property type="entry name" value="GDP_Man_Dehyd"/>
    <property type="match status" value="1"/>
</dbReference>
<dbReference type="InterPro" id="IPR036291">
    <property type="entry name" value="NAD(P)-bd_dom_sf"/>
</dbReference>
<dbReference type="Proteomes" id="UP000315525">
    <property type="component" value="Unassembled WGS sequence"/>
</dbReference>
<dbReference type="Gene3D" id="3.90.25.10">
    <property type="entry name" value="UDP-galactose 4-epimerase, domain 1"/>
    <property type="match status" value="1"/>
</dbReference>
<evidence type="ECO:0000259" key="8">
    <source>
        <dbReference type="Pfam" id="PF16363"/>
    </source>
</evidence>
<evidence type="ECO:0000313" key="10">
    <source>
        <dbReference type="Proteomes" id="UP000315525"/>
    </source>
</evidence>
<dbReference type="InterPro" id="IPR016040">
    <property type="entry name" value="NAD(P)-bd_dom"/>
</dbReference>
<evidence type="ECO:0000256" key="4">
    <source>
        <dbReference type="ARBA" id="ARBA00011990"/>
    </source>
</evidence>
<dbReference type="EC" id="4.2.1.46" evidence="4 7"/>
<comment type="caution">
    <text evidence="9">The sequence shown here is derived from an EMBL/GenBank/DDBJ whole genome shotgun (WGS) entry which is preliminary data.</text>
</comment>
<dbReference type="FunFam" id="3.40.50.720:FF:000304">
    <property type="entry name" value="UDP-glucose 4,6-dehydratase"/>
    <property type="match status" value="1"/>
</dbReference>
<dbReference type="GO" id="GO:0009225">
    <property type="term" value="P:nucleotide-sugar metabolic process"/>
    <property type="evidence" value="ECO:0007669"/>
    <property type="project" value="InterPro"/>
</dbReference>
<comment type="cofactor">
    <cofactor evidence="2 7">
        <name>NAD(+)</name>
        <dbReference type="ChEBI" id="CHEBI:57540"/>
    </cofactor>
</comment>
<dbReference type="SUPFAM" id="SSF51735">
    <property type="entry name" value="NAD(P)-binding Rossmann-fold domains"/>
    <property type="match status" value="1"/>
</dbReference>
<dbReference type="CDD" id="cd05246">
    <property type="entry name" value="dTDP_GD_SDR_e"/>
    <property type="match status" value="1"/>
</dbReference>
<gene>
    <name evidence="9" type="primary">rfbB</name>
    <name evidence="9" type="ORF">E3J62_00035</name>
</gene>
<protein>
    <recommendedName>
        <fullName evidence="4 7">dTDP-glucose 4,6-dehydratase</fullName>
        <ecNumber evidence="4 7">4.2.1.46</ecNumber>
    </recommendedName>
</protein>
<dbReference type="NCBIfam" id="TIGR01181">
    <property type="entry name" value="dTDP_gluc_dehyt"/>
    <property type="match status" value="1"/>
</dbReference>
<dbReference type="InterPro" id="IPR005888">
    <property type="entry name" value="dTDP_Gluc_deHydtase"/>
</dbReference>
<evidence type="ECO:0000256" key="2">
    <source>
        <dbReference type="ARBA" id="ARBA00001911"/>
    </source>
</evidence>
<keyword evidence="5" id="KW-0520">NAD</keyword>
<evidence type="ECO:0000256" key="6">
    <source>
        <dbReference type="ARBA" id="ARBA00023239"/>
    </source>
</evidence>
<evidence type="ECO:0000313" key="9">
    <source>
        <dbReference type="EMBL" id="TET47906.1"/>
    </source>
</evidence>